<dbReference type="AlphaFoldDB" id="A0A1Q9LI98"/>
<organism evidence="2 3">
    <name type="scientific">Actinokineospora bangkokensis</name>
    <dbReference type="NCBI Taxonomy" id="1193682"/>
    <lineage>
        <taxon>Bacteria</taxon>
        <taxon>Bacillati</taxon>
        <taxon>Actinomycetota</taxon>
        <taxon>Actinomycetes</taxon>
        <taxon>Pseudonocardiales</taxon>
        <taxon>Pseudonocardiaceae</taxon>
        <taxon>Actinokineospora</taxon>
    </lineage>
</organism>
<dbReference type="OrthoDB" id="6200718at2"/>
<name>A0A1Q9LI98_9PSEU</name>
<dbReference type="EMBL" id="MKQR01000019">
    <property type="protein sequence ID" value="OLR91758.1"/>
    <property type="molecule type" value="Genomic_DNA"/>
</dbReference>
<dbReference type="STRING" id="1193682.BJP25_24845"/>
<feature type="domain" description="DUF4240" evidence="1">
    <location>
        <begin position="1"/>
        <end position="137"/>
    </location>
</feature>
<dbReference type="Pfam" id="PF14024">
    <property type="entry name" value="DUF4240"/>
    <property type="match status" value="1"/>
</dbReference>
<proteinExistence type="predicted"/>
<protein>
    <recommendedName>
        <fullName evidence="1">DUF4240 domain-containing protein</fullName>
    </recommendedName>
</protein>
<evidence type="ECO:0000259" key="1">
    <source>
        <dbReference type="Pfam" id="PF14024"/>
    </source>
</evidence>
<evidence type="ECO:0000313" key="3">
    <source>
        <dbReference type="Proteomes" id="UP000186040"/>
    </source>
</evidence>
<sequence>MTDEAFWQLIGRAVEQPGDRDERAEWLTEELTRLPRAQVVDFATRLAAVRCRADTPALAAAARLIHAGQCSEDAFRSFQLWLLTLGRDRFDTVVADPDALADLPEVQALAARPVREWSAQDWPEWESLDYAAHEAWAEGGGGEYGLEQELPGGSGTVSAQAPVPVELPRLAALFGG</sequence>
<gene>
    <name evidence="2" type="ORF">BJP25_24845</name>
</gene>
<accession>A0A1Q9LI98</accession>
<dbReference type="Proteomes" id="UP000186040">
    <property type="component" value="Unassembled WGS sequence"/>
</dbReference>
<comment type="caution">
    <text evidence="2">The sequence shown here is derived from an EMBL/GenBank/DDBJ whole genome shotgun (WGS) entry which is preliminary data.</text>
</comment>
<evidence type="ECO:0000313" key="2">
    <source>
        <dbReference type="EMBL" id="OLR91758.1"/>
    </source>
</evidence>
<reference evidence="2 3" key="1">
    <citation type="submission" date="2016-10" db="EMBL/GenBank/DDBJ databases">
        <title>The Draft Genome Sequence of Actinokineospora bangkokensis 44EHWT reveals the biosynthetic pathway of antifungal compounds Thailandins with unusual extender unit butylmalonyl-CoA.</title>
        <authorList>
            <person name="Greule A."/>
            <person name="Intra B."/>
            <person name="Flemming S."/>
            <person name="Rommel M.G."/>
            <person name="Panbangred W."/>
            <person name="Bechthold A."/>
        </authorList>
    </citation>
    <scope>NUCLEOTIDE SEQUENCE [LARGE SCALE GENOMIC DNA]</scope>
    <source>
        <strain evidence="2 3">44EHW</strain>
    </source>
</reference>
<dbReference type="RefSeq" id="WP_075976476.1">
    <property type="nucleotide sequence ID" value="NZ_MKQR01000019.1"/>
</dbReference>
<dbReference type="InterPro" id="IPR025334">
    <property type="entry name" value="DUF4240"/>
</dbReference>
<keyword evidence="3" id="KW-1185">Reference proteome</keyword>